<dbReference type="RefSeq" id="WP_306876632.1">
    <property type="nucleotide sequence ID" value="NZ_JAUSSW010000001.1"/>
</dbReference>
<dbReference type="Proteomes" id="UP001244563">
    <property type="component" value="Unassembled WGS sequence"/>
</dbReference>
<dbReference type="InterPro" id="IPR050471">
    <property type="entry name" value="AB_hydrolase"/>
</dbReference>
<sequence length="107" mass="11263">MATAAPINPRRYTLSEVAEDVVALLEALGIARAHVLGSSSGGSVAQQLAVMRPDLLASLVLLGTPLSLRTRPLIADDVDALSDPIPEDRIRDSLSANACCTQRMQAI</sequence>
<accession>A0ABT9TJ68</accession>
<feature type="domain" description="AB hydrolase-1" evidence="1">
    <location>
        <begin position="6"/>
        <end position="67"/>
    </location>
</feature>
<dbReference type="EMBL" id="JAUSSW010000001">
    <property type="protein sequence ID" value="MDQ0100637.1"/>
    <property type="molecule type" value="Genomic_DNA"/>
</dbReference>
<dbReference type="Gene3D" id="3.40.50.1820">
    <property type="entry name" value="alpha/beta hydrolase"/>
    <property type="match status" value="1"/>
</dbReference>
<dbReference type="InterPro" id="IPR000073">
    <property type="entry name" value="AB_hydrolase_1"/>
</dbReference>
<protein>
    <submittedName>
        <fullName evidence="2">Pimeloyl-ACP methyl ester carboxylesterase</fullName>
    </submittedName>
</protein>
<reference evidence="2 3" key="1">
    <citation type="submission" date="2023-07" db="EMBL/GenBank/DDBJ databases">
        <title>Sorghum-associated microbial communities from plants grown in Nebraska, USA.</title>
        <authorList>
            <person name="Schachtman D."/>
        </authorList>
    </citation>
    <scope>NUCLEOTIDE SEQUENCE [LARGE SCALE GENOMIC DNA]</scope>
    <source>
        <strain evidence="2 3">CC523</strain>
    </source>
</reference>
<dbReference type="Pfam" id="PF00561">
    <property type="entry name" value="Abhydrolase_1"/>
    <property type="match status" value="1"/>
</dbReference>
<comment type="caution">
    <text evidence="2">The sequence shown here is derived from an EMBL/GenBank/DDBJ whole genome shotgun (WGS) entry which is preliminary data.</text>
</comment>
<proteinExistence type="predicted"/>
<gene>
    <name evidence="2" type="ORF">J2T10_000256</name>
</gene>
<dbReference type="PANTHER" id="PTHR43433:SF5">
    <property type="entry name" value="AB HYDROLASE-1 DOMAIN-CONTAINING PROTEIN"/>
    <property type="match status" value="1"/>
</dbReference>
<evidence type="ECO:0000259" key="1">
    <source>
        <dbReference type="Pfam" id="PF00561"/>
    </source>
</evidence>
<name>A0ABT9TJ68_PAENI</name>
<dbReference type="SUPFAM" id="SSF53474">
    <property type="entry name" value="alpha/beta-Hydrolases"/>
    <property type="match status" value="1"/>
</dbReference>
<keyword evidence="3" id="KW-1185">Reference proteome</keyword>
<evidence type="ECO:0000313" key="3">
    <source>
        <dbReference type="Proteomes" id="UP001244563"/>
    </source>
</evidence>
<organism evidence="2 3">
    <name type="scientific">Paenarthrobacter nicotinovorans</name>
    <name type="common">Arthrobacter nicotinovorans</name>
    <dbReference type="NCBI Taxonomy" id="29320"/>
    <lineage>
        <taxon>Bacteria</taxon>
        <taxon>Bacillati</taxon>
        <taxon>Actinomycetota</taxon>
        <taxon>Actinomycetes</taxon>
        <taxon>Micrococcales</taxon>
        <taxon>Micrococcaceae</taxon>
        <taxon>Paenarthrobacter</taxon>
    </lineage>
</organism>
<evidence type="ECO:0000313" key="2">
    <source>
        <dbReference type="EMBL" id="MDQ0100637.1"/>
    </source>
</evidence>
<dbReference type="PANTHER" id="PTHR43433">
    <property type="entry name" value="HYDROLASE, ALPHA/BETA FOLD FAMILY PROTEIN"/>
    <property type="match status" value="1"/>
</dbReference>
<dbReference type="InterPro" id="IPR029058">
    <property type="entry name" value="AB_hydrolase_fold"/>
</dbReference>